<dbReference type="PROSITE" id="PS51782">
    <property type="entry name" value="LYSM"/>
    <property type="match status" value="1"/>
</dbReference>
<dbReference type="RefSeq" id="WP_255388956.1">
    <property type="nucleotide sequence ID" value="NZ_CP101508.1"/>
</dbReference>
<dbReference type="Gene3D" id="3.10.350.10">
    <property type="entry name" value="LysM domain"/>
    <property type="match status" value="1"/>
</dbReference>
<dbReference type="Proteomes" id="UP001057998">
    <property type="component" value="Chromosome 1"/>
</dbReference>
<keyword evidence="4" id="KW-1185">Reference proteome</keyword>
<dbReference type="PANTHER" id="PTHR34700">
    <property type="entry name" value="POTASSIUM BINDING PROTEIN KBP"/>
    <property type="match status" value="1"/>
</dbReference>
<proteinExistence type="predicted"/>
<gene>
    <name evidence="3" type="ORF">NNL38_15805</name>
</gene>
<feature type="signal peptide" evidence="1">
    <location>
        <begin position="1"/>
        <end position="21"/>
    </location>
</feature>
<dbReference type="EMBL" id="CP101508">
    <property type="protein sequence ID" value="UTV27717.1"/>
    <property type="molecule type" value="Genomic_DNA"/>
</dbReference>
<dbReference type="PANTHER" id="PTHR34700:SF4">
    <property type="entry name" value="PHAGE-LIKE ELEMENT PBSX PROTEIN XKDP"/>
    <property type="match status" value="1"/>
</dbReference>
<reference evidence="3" key="1">
    <citation type="submission" date="2022-07" db="EMBL/GenBank/DDBJ databases">
        <title>Genome sequencing of Photobacterium atrarenae GJH2-4.</title>
        <authorList>
            <person name="Park S.-J."/>
        </authorList>
    </citation>
    <scope>NUCLEOTIDE SEQUENCE</scope>
    <source>
        <strain evidence="3">GJH2-4</strain>
    </source>
</reference>
<keyword evidence="1" id="KW-0732">Signal</keyword>
<dbReference type="InterPro" id="IPR018392">
    <property type="entry name" value="LysM"/>
</dbReference>
<organism evidence="3 4">
    <name type="scientific">Photobacterium atrarenae</name>
    <dbReference type="NCBI Taxonomy" id="865757"/>
    <lineage>
        <taxon>Bacteria</taxon>
        <taxon>Pseudomonadati</taxon>
        <taxon>Pseudomonadota</taxon>
        <taxon>Gammaproteobacteria</taxon>
        <taxon>Vibrionales</taxon>
        <taxon>Vibrionaceae</taxon>
        <taxon>Photobacterium</taxon>
    </lineage>
</organism>
<dbReference type="InterPro" id="IPR036779">
    <property type="entry name" value="LysM_dom_sf"/>
</dbReference>
<dbReference type="SMART" id="SM00257">
    <property type="entry name" value="LysM"/>
    <property type="match status" value="1"/>
</dbReference>
<accession>A0ABY5GGK6</accession>
<feature type="chain" id="PRO_5047429751" evidence="1">
    <location>
        <begin position="22"/>
        <end position="360"/>
    </location>
</feature>
<name>A0ABY5GGK6_9GAMM</name>
<evidence type="ECO:0000256" key="1">
    <source>
        <dbReference type="SAM" id="SignalP"/>
    </source>
</evidence>
<evidence type="ECO:0000313" key="4">
    <source>
        <dbReference type="Proteomes" id="UP001057998"/>
    </source>
</evidence>
<dbReference type="SUPFAM" id="SSF54106">
    <property type="entry name" value="LysM domain"/>
    <property type="match status" value="1"/>
</dbReference>
<evidence type="ECO:0000259" key="2">
    <source>
        <dbReference type="PROSITE" id="PS51782"/>
    </source>
</evidence>
<dbReference type="Pfam" id="PF01476">
    <property type="entry name" value="LysM"/>
    <property type="match status" value="1"/>
</dbReference>
<protein>
    <submittedName>
        <fullName evidence="3">LysM peptidoglycan-binding domain-containing protein</fullName>
    </submittedName>
</protein>
<dbReference type="CDD" id="cd00118">
    <property type="entry name" value="LysM"/>
    <property type="match status" value="1"/>
</dbReference>
<evidence type="ECO:0000313" key="3">
    <source>
        <dbReference type="EMBL" id="UTV27717.1"/>
    </source>
</evidence>
<sequence>MVRWTVWWVLAWCLAGNSLHAAPLTVKAETPSVYTVQKGDTLWDISEHFLDDPWRWPQLWQANDYIQNPHLIYPGDQLHLIWRDGRPQLHLKRSVKLSPRVRVERTPILTLPAEQLIPYVEDHRLLTAADVSRLPRVMGDSQGQQFISPGTAVWVDEPLSPQRQWGIYRPDASFTRTLVNGEAVEVIALKAIAKVSVVGQADERSQIAITTLLQEVRQNDVLLPSPAPVRESALRFVPSEPPRGLHAQVLGGLANQQQYLATAMVVVLDRGHLDGARAGQVFQLHRPAVPIRDEAGNYRYGAVKQHTSATELAGPVIGDVMVIRPYEHFSLAVVTRATAPFEPGLAALPPQLPPASPEQS</sequence>
<feature type="domain" description="LysM" evidence="2">
    <location>
        <begin position="32"/>
        <end position="80"/>
    </location>
</feature>
<dbReference type="InterPro" id="IPR052196">
    <property type="entry name" value="Bact_Kbp"/>
</dbReference>